<evidence type="ECO:0000313" key="2">
    <source>
        <dbReference type="Proteomes" id="UP001244640"/>
    </source>
</evidence>
<protein>
    <submittedName>
        <fullName evidence="1">Uncharacterized protein</fullName>
    </submittedName>
</protein>
<dbReference type="RefSeq" id="WP_307184340.1">
    <property type="nucleotide sequence ID" value="NZ_JAUTBA010000001.1"/>
</dbReference>
<reference evidence="1 2" key="1">
    <citation type="submission" date="2023-07" db="EMBL/GenBank/DDBJ databases">
        <title>Functional and genomic diversity of the sorghum phyllosphere microbiome.</title>
        <authorList>
            <person name="Shade A."/>
        </authorList>
    </citation>
    <scope>NUCLEOTIDE SEQUENCE [LARGE SCALE GENOMIC DNA]</scope>
    <source>
        <strain evidence="1 2">SORGH_AS_0892</strain>
    </source>
</reference>
<dbReference type="Proteomes" id="UP001244640">
    <property type="component" value="Unassembled WGS sequence"/>
</dbReference>
<proteinExistence type="predicted"/>
<sequence>MQTKYPGKTMPIAIKNNSGWQINPYIENKEAAVLKKNEIEPYLYQTDLAGPLYQYKAKGNEISLIGKEKVEGDECYVLYVKYKNGYGVKIYMSAKNYQIKRIRDKFREVNYSDYQKYGGILLPNATEIKTGNVTMLFSFTKVKINPKINMNIFNFPKK</sequence>
<gene>
    <name evidence="1" type="ORF">QE382_000218</name>
</gene>
<name>A0ABU0TZU7_9SPHI</name>
<evidence type="ECO:0000313" key="1">
    <source>
        <dbReference type="EMBL" id="MDQ1148234.1"/>
    </source>
</evidence>
<dbReference type="Gene3D" id="2.50.20.10">
    <property type="entry name" value="Lipoprotein localisation LolA/LolB/LppX"/>
    <property type="match status" value="1"/>
</dbReference>
<accession>A0ABU0TZU7</accession>
<keyword evidence="2" id="KW-1185">Reference proteome</keyword>
<organism evidence="1 2">
    <name type="scientific">Sphingobacterium zeae</name>
    <dbReference type="NCBI Taxonomy" id="1776859"/>
    <lineage>
        <taxon>Bacteria</taxon>
        <taxon>Pseudomonadati</taxon>
        <taxon>Bacteroidota</taxon>
        <taxon>Sphingobacteriia</taxon>
        <taxon>Sphingobacteriales</taxon>
        <taxon>Sphingobacteriaceae</taxon>
        <taxon>Sphingobacterium</taxon>
    </lineage>
</organism>
<comment type="caution">
    <text evidence="1">The sequence shown here is derived from an EMBL/GenBank/DDBJ whole genome shotgun (WGS) entry which is preliminary data.</text>
</comment>
<dbReference type="EMBL" id="JAUTBA010000001">
    <property type="protein sequence ID" value="MDQ1148234.1"/>
    <property type="molecule type" value="Genomic_DNA"/>
</dbReference>